<keyword evidence="1" id="KW-1133">Transmembrane helix</keyword>
<accession>A0A026WIC0</accession>
<evidence type="ECO:0000313" key="3">
    <source>
        <dbReference type="Proteomes" id="UP000053097"/>
    </source>
</evidence>
<keyword evidence="1" id="KW-0812">Transmembrane</keyword>
<evidence type="ECO:0000256" key="1">
    <source>
        <dbReference type="SAM" id="Phobius"/>
    </source>
</evidence>
<dbReference type="OrthoDB" id="6332063at2759"/>
<name>A0A026WIC0_OOCBI</name>
<feature type="transmembrane region" description="Helical" evidence="1">
    <location>
        <begin position="44"/>
        <end position="62"/>
    </location>
</feature>
<evidence type="ECO:0000313" key="2">
    <source>
        <dbReference type="EMBL" id="EZA55713.1"/>
    </source>
</evidence>
<dbReference type="EMBL" id="KK107191">
    <property type="protein sequence ID" value="EZA55713.1"/>
    <property type="molecule type" value="Genomic_DNA"/>
</dbReference>
<keyword evidence="3" id="KW-1185">Reference proteome</keyword>
<dbReference type="AlphaFoldDB" id="A0A026WIC0"/>
<reference evidence="2 3" key="1">
    <citation type="journal article" date="2014" name="Curr. Biol.">
        <title>The genome of the clonal raider ant Cerapachys biroi.</title>
        <authorList>
            <person name="Oxley P.R."/>
            <person name="Ji L."/>
            <person name="Fetter-Pruneda I."/>
            <person name="McKenzie S.K."/>
            <person name="Li C."/>
            <person name="Hu H."/>
            <person name="Zhang G."/>
            <person name="Kronauer D.J."/>
        </authorList>
    </citation>
    <scope>NUCLEOTIDE SEQUENCE [LARGE SCALE GENOMIC DNA]</scope>
</reference>
<sequence>MLVGRLRFYIMLGVGKVGSLRIVGCQNHSITRHSDTIAERMKSYMFVFVIFATVLLYTTGYAREICAPENCLTLDMCDEPVKGETFCQQQGTSCCSIVKSEFRTHCRHHSGVCMDNCASALQRNAVDCENNQVCCVLV</sequence>
<protein>
    <submittedName>
        <fullName evidence="2">Uncharacterized protein</fullName>
    </submittedName>
</protein>
<dbReference type="Proteomes" id="UP000053097">
    <property type="component" value="Unassembled WGS sequence"/>
</dbReference>
<dbReference type="OMA" id="YRTHCRH"/>
<gene>
    <name evidence="2" type="ORF">X777_04060</name>
</gene>
<proteinExistence type="predicted"/>
<keyword evidence="1" id="KW-0472">Membrane</keyword>
<organism evidence="2 3">
    <name type="scientific">Ooceraea biroi</name>
    <name type="common">Clonal raider ant</name>
    <name type="synonym">Cerapachys biroi</name>
    <dbReference type="NCBI Taxonomy" id="2015173"/>
    <lineage>
        <taxon>Eukaryota</taxon>
        <taxon>Metazoa</taxon>
        <taxon>Ecdysozoa</taxon>
        <taxon>Arthropoda</taxon>
        <taxon>Hexapoda</taxon>
        <taxon>Insecta</taxon>
        <taxon>Pterygota</taxon>
        <taxon>Neoptera</taxon>
        <taxon>Endopterygota</taxon>
        <taxon>Hymenoptera</taxon>
        <taxon>Apocrita</taxon>
        <taxon>Aculeata</taxon>
        <taxon>Formicoidea</taxon>
        <taxon>Formicidae</taxon>
        <taxon>Dorylinae</taxon>
        <taxon>Ooceraea</taxon>
    </lineage>
</organism>